<dbReference type="Proteomes" id="UP000004994">
    <property type="component" value="Chromosome 7"/>
</dbReference>
<reference evidence="1" key="2">
    <citation type="submission" date="2019-01" db="UniProtKB">
        <authorList>
            <consortium name="EnsemblPlants"/>
        </authorList>
    </citation>
    <scope>IDENTIFICATION</scope>
    <source>
        <strain evidence="1">cv. Heinz 1706</strain>
    </source>
</reference>
<dbReference type="AlphaFoldDB" id="A0A3Q7HBD4"/>
<proteinExistence type="predicted"/>
<dbReference type="OMA" id="QASMENH"/>
<name>A0A3Q7HBD4_SOLLC</name>
<dbReference type="PaxDb" id="4081-Solyc07g041100.1.1"/>
<evidence type="ECO:0000313" key="2">
    <source>
        <dbReference type="Proteomes" id="UP000004994"/>
    </source>
</evidence>
<reference evidence="1" key="1">
    <citation type="journal article" date="2012" name="Nature">
        <title>The tomato genome sequence provides insights into fleshy fruit evolution.</title>
        <authorList>
            <consortium name="Tomato Genome Consortium"/>
        </authorList>
    </citation>
    <scope>NUCLEOTIDE SEQUENCE [LARGE SCALE GENOMIC DNA]</scope>
    <source>
        <strain evidence="1">cv. Heinz 1706</strain>
    </source>
</reference>
<dbReference type="EnsemblPlants" id="Solyc07g041100.1.1">
    <property type="protein sequence ID" value="Solyc07g041100.1.1.1"/>
    <property type="gene ID" value="Solyc07g041100.1"/>
</dbReference>
<accession>A0A3Q7HBD4</accession>
<evidence type="ECO:0000313" key="1">
    <source>
        <dbReference type="EnsemblPlants" id="Solyc07g041100.1.1.1"/>
    </source>
</evidence>
<dbReference type="Gramene" id="Solyc07g041100.1.1">
    <property type="protein sequence ID" value="Solyc07g041100.1.1.1"/>
    <property type="gene ID" value="Solyc07g041100.1"/>
</dbReference>
<protein>
    <submittedName>
        <fullName evidence="1">Uncharacterized protein</fullName>
    </submittedName>
</protein>
<sequence length="202" mass="23289">MDRIGSTRSSNFFMIDLEGREVLIILQNPNFLAQLIMEGIRLGMENYTNQVWLKNIMNPLDPSISPTLFNHMQQMWNLPNHFNPLLRAVREDLPFFTPLEQSLENSLFNPWMAHPTFTLIPPNTLVEDEVIEDAMEEVQTPSFTEIANLKGVTLILFQEMEDKNYIFISPLNLIKKCSIVFCPIFTAQIAKMVVVLSSILRT</sequence>
<keyword evidence="2" id="KW-1185">Reference proteome</keyword>
<organism evidence="1">
    <name type="scientific">Solanum lycopersicum</name>
    <name type="common">Tomato</name>
    <name type="synonym">Lycopersicon esculentum</name>
    <dbReference type="NCBI Taxonomy" id="4081"/>
    <lineage>
        <taxon>Eukaryota</taxon>
        <taxon>Viridiplantae</taxon>
        <taxon>Streptophyta</taxon>
        <taxon>Embryophyta</taxon>
        <taxon>Tracheophyta</taxon>
        <taxon>Spermatophyta</taxon>
        <taxon>Magnoliopsida</taxon>
        <taxon>eudicotyledons</taxon>
        <taxon>Gunneridae</taxon>
        <taxon>Pentapetalae</taxon>
        <taxon>asterids</taxon>
        <taxon>lamiids</taxon>
        <taxon>Solanales</taxon>
        <taxon>Solanaceae</taxon>
        <taxon>Solanoideae</taxon>
        <taxon>Solaneae</taxon>
        <taxon>Solanum</taxon>
        <taxon>Solanum subgen. Lycopersicon</taxon>
    </lineage>
</organism>
<dbReference type="InParanoid" id="A0A3Q7HBD4"/>